<keyword evidence="4" id="KW-1185">Reference proteome</keyword>
<sequence length="1413" mass="160356">MHSRLFKLIQDECDCDDEPEDEIENKTMIQRRDCLSLPLKQPGSDPESFSSSGFTSPGSPTINDKILNEIIQNLIMKKQGKVFKNMNIEKLQAAALRILQEDMNECYLNFNDYSQYYDSWSDAERLYDGYDIVPSKAFRLLQEHSATNRTGAIAGLLARCPRVLSNKNVQKELMKLIECQNSPTSSPEPEQSPNVSEATKHTESELVDESKKRSSTISSDDEKWEIDFWAEIINTNDNGSVNKDSDLKQDSSSTCSSDSSLSSSAASENLEIVTACNDEEEKPDNEVKPLTIQERIKSLQDYVASKKFQDQQDTEVKISIKERISQLKDNYNQLTINAKSHKTNSCSRKSSIKSYEGCSEEEGDSGVTSDVSRHVSEVESDLDFFENRKNQYQRALTHSRLFKLLQDECDCDDEPEVEIENKTMIQRRDCLSLPLKQPGSDPESFSSSGFTSPGSPTINDKIVNEIIQNLIVKKQGKVFKNMNIEKLQAAALRILQEDMDGLETLSSSEESGTILDPKKSEITNVPTECYLNFNDYSQYYDSWSDAERLYDGYDIVPSKAFRLLQEHSATNRTGAIAGLLARCPRVLSNKNVQKELMKPIECQNSPTSSPVPEQFPNELVPVLVLALMLQNVIGNDFIVQRTENGPPQFENNEESDIVGNAAARAHAHAVRARARARGLTRRTKLRLHRPHLLREETPEEFLNPNPQFNDPDPILGSPALFNPPPPEFYAAPSNWEPTHAPYYKPNPSYDTVLPENHKCHNYQQEHYETYEITPISFVIPDNYQEYYRSADPHKKSKKGKKIVRENDEENNSQRHFHLHKAHPHAHNYHGNAPIQDPQPHLYENQNAFHATYPQLNLHESFSSNKNFHTIPSQEHQVTTNQQKTVIVLPPHNGNFQISQVNGNQNSVSQSQAFSNLENHHPQAGKVFDQAPFVGYAPDPIVGAPNIVSVGRNRKIWQIPGPDEADVSVVIKRSIPDKTSFIRHKRTVQLARLLLDPNAQMDVPKTLENAGTAVRSSFENKHTPAYHFRNAMGSAKDIIMSTLRIPPQDLFIPSRYKIVKKDSYINPMEKSNANNEITKEYPETYNKMGTMFRDSIRSGQDVLTQMGDVIHSTRRALTTSRSMAPRVVVSSLRVPAVQHPLISPIKKAQHNEDVSARYSEDPNFIGVSHILDSLGLSNPQVPNIEFDPRMNNAEDKYYIVSDAPDKEDMYKTIVALNDAVKMTGSNTLKDFFSKLRNLKMKQGGSKAKNVSRPKRVKNKDFRADAIDVLDMAVSLASNVTNELLDDKSTEVPWDSKEDKEVADFLTRLFNRTKNDNVEKNEIDDYDEQVGAINPVMYKRMFNTSLKPLEDEHPAQQDEDDAVGISMTMGKKLVTPFMGKLEKQEVHGYVYDDSESDEDYYDDYRKRRSYVNFIK</sequence>
<dbReference type="Proteomes" id="UP001353858">
    <property type="component" value="Unassembled WGS sequence"/>
</dbReference>
<accession>A0AAN7P162</accession>
<feature type="coiled-coil region" evidence="1">
    <location>
        <begin position="317"/>
        <end position="344"/>
    </location>
</feature>
<name>A0AAN7P162_9COLE</name>
<comment type="caution">
    <text evidence="3">The sequence shown here is derived from an EMBL/GenBank/DDBJ whole genome shotgun (WGS) entry which is preliminary data.</text>
</comment>
<reference evidence="4" key="1">
    <citation type="submission" date="2023-01" db="EMBL/GenBank/DDBJ databases">
        <title>Key to firefly adult light organ development and bioluminescence: homeobox transcription factors regulate luciferase expression and transportation to peroxisome.</title>
        <authorList>
            <person name="Fu X."/>
        </authorList>
    </citation>
    <scope>NUCLEOTIDE SEQUENCE [LARGE SCALE GENOMIC DNA]</scope>
</reference>
<evidence type="ECO:0000256" key="1">
    <source>
        <dbReference type="SAM" id="Coils"/>
    </source>
</evidence>
<organism evidence="3 4">
    <name type="scientific">Aquatica leii</name>
    <dbReference type="NCBI Taxonomy" id="1421715"/>
    <lineage>
        <taxon>Eukaryota</taxon>
        <taxon>Metazoa</taxon>
        <taxon>Ecdysozoa</taxon>
        <taxon>Arthropoda</taxon>
        <taxon>Hexapoda</taxon>
        <taxon>Insecta</taxon>
        <taxon>Pterygota</taxon>
        <taxon>Neoptera</taxon>
        <taxon>Endopterygota</taxon>
        <taxon>Coleoptera</taxon>
        <taxon>Polyphaga</taxon>
        <taxon>Elateriformia</taxon>
        <taxon>Elateroidea</taxon>
        <taxon>Lampyridae</taxon>
        <taxon>Luciolinae</taxon>
        <taxon>Aquatica</taxon>
    </lineage>
</organism>
<proteinExistence type="predicted"/>
<evidence type="ECO:0000313" key="3">
    <source>
        <dbReference type="EMBL" id="KAK4874779.1"/>
    </source>
</evidence>
<dbReference type="EMBL" id="JARPUR010000006">
    <property type="protein sequence ID" value="KAK4874779.1"/>
    <property type="molecule type" value="Genomic_DNA"/>
</dbReference>
<feature type="compositionally biased region" description="Low complexity" evidence="2">
    <location>
        <begin position="250"/>
        <end position="263"/>
    </location>
</feature>
<feature type="region of interest" description="Disordered" evidence="2">
    <location>
        <begin position="180"/>
        <end position="217"/>
    </location>
</feature>
<protein>
    <submittedName>
        <fullName evidence="3">Uncharacterized protein</fullName>
    </submittedName>
</protein>
<evidence type="ECO:0000313" key="4">
    <source>
        <dbReference type="Proteomes" id="UP001353858"/>
    </source>
</evidence>
<feature type="compositionally biased region" description="Low complexity" evidence="2">
    <location>
        <begin position="180"/>
        <end position="194"/>
    </location>
</feature>
<evidence type="ECO:0000256" key="2">
    <source>
        <dbReference type="SAM" id="MobiDB-lite"/>
    </source>
</evidence>
<gene>
    <name evidence="3" type="ORF">RN001_014139</name>
</gene>
<keyword evidence="1" id="KW-0175">Coiled coil</keyword>
<feature type="compositionally biased region" description="Basic and acidic residues" evidence="2">
    <location>
        <begin position="198"/>
        <end position="212"/>
    </location>
</feature>
<feature type="region of interest" description="Disordered" evidence="2">
    <location>
        <begin position="239"/>
        <end position="263"/>
    </location>
</feature>